<keyword evidence="2" id="KW-1185">Reference proteome</keyword>
<reference evidence="1 2" key="1">
    <citation type="submission" date="2017-03" db="EMBL/GenBank/DDBJ databases">
        <title>WGS assembly of Porphyra umbilicalis.</title>
        <authorList>
            <person name="Brawley S.H."/>
            <person name="Blouin N.A."/>
            <person name="Ficko-Blean E."/>
            <person name="Wheeler G.L."/>
            <person name="Lohr M."/>
            <person name="Goodson H.V."/>
            <person name="Jenkins J.W."/>
            <person name="Blaby-Haas C.E."/>
            <person name="Helliwell K.E."/>
            <person name="Chan C."/>
            <person name="Marriage T."/>
            <person name="Bhattacharya D."/>
            <person name="Klein A.S."/>
            <person name="Badis Y."/>
            <person name="Brodie J."/>
            <person name="Cao Y."/>
            <person name="Collen J."/>
            <person name="Dittami S.M."/>
            <person name="Gachon C.M."/>
            <person name="Green B.R."/>
            <person name="Karpowicz S."/>
            <person name="Kim J.W."/>
            <person name="Kudahl U."/>
            <person name="Lin S."/>
            <person name="Michel G."/>
            <person name="Mittag M."/>
            <person name="Olson B.J."/>
            <person name="Pangilinan J."/>
            <person name="Peng Y."/>
            <person name="Qiu H."/>
            <person name="Shu S."/>
            <person name="Singer J.T."/>
            <person name="Smith A.G."/>
            <person name="Sprecher B.N."/>
            <person name="Wagner V."/>
            <person name="Wang W."/>
            <person name="Wang Z.-Y."/>
            <person name="Yan J."/>
            <person name="Yarish C."/>
            <person name="Zoeuner-Riek S."/>
            <person name="Zhuang Y."/>
            <person name="Zou Y."/>
            <person name="Lindquist E.A."/>
            <person name="Grimwood J."/>
            <person name="Barry K."/>
            <person name="Rokhsar D.S."/>
            <person name="Schmutz J."/>
            <person name="Stiller J.W."/>
            <person name="Grossman A.R."/>
            <person name="Prochnik S.E."/>
        </authorList>
    </citation>
    <scope>NUCLEOTIDE SEQUENCE [LARGE SCALE GENOMIC DNA]</scope>
    <source>
        <strain evidence="1">4086291</strain>
    </source>
</reference>
<sequence>MGAPAEQPLFPSFSVRNDSGTVTFFKMKSETEVNARFAADLARIGQELVHGDRACRMYGFRRGGAQALLNRTGLYEQVMRLGEWQPNSNSFFCYITQMNAKGTLRSMLRTFTQDEVTQVVAQLMSGYSEWAVGVVRRLCAQAPEKDGQMVHSSVVAFEAKNVKVLCNIVCECILILRHGKEDEAFLSDEEG</sequence>
<dbReference type="Proteomes" id="UP000218209">
    <property type="component" value="Unassembled WGS sequence"/>
</dbReference>
<proteinExistence type="predicted"/>
<accession>A0A1X6PEG2</accession>
<name>A0A1X6PEG2_PORUM</name>
<dbReference type="EMBL" id="KV918797">
    <property type="protein sequence ID" value="OSX79115.1"/>
    <property type="molecule type" value="Genomic_DNA"/>
</dbReference>
<evidence type="ECO:0000313" key="2">
    <source>
        <dbReference type="Proteomes" id="UP000218209"/>
    </source>
</evidence>
<evidence type="ECO:0000313" key="1">
    <source>
        <dbReference type="EMBL" id="OSX79115.1"/>
    </source>
</evidence>
<protein>
    <submittedName>
        <fullName evidence="1">Uncharacterized protein</fullName>
    </submittedName>
</protein>
<gene>
    <name evidence="1" type="ORF">BU14_0086s0002</name>
</gene>
<dbReference type="AlphaFoldDB" id="A0A1X6PEG2"/>
<organism evidence="1 2">
    <name type="scientific">Porphyra umbilicalis</name>
    <name type="common">Purple laver</name>
    <name type="synonym">Red alga</name>
    <dbReference type="NCBI Taxonomy" id="2786"/>
    <lineage>
        <taxon>Eukaryota</taxon>
        <taxon>Rhodophyta</taxon>
        <taxon>Bangiophyceae</taxon>
        <taxon>Bangiales</taxon>
        <taxon>Bangiaceae</taxon>
        <taxon>Porphyra</taxon>
    </lineage>
</organism>